<dbReference type="EMBL" id="JAVRBK010000004">
    <property type="protein sequence ID" value="KAK5645134.1"/>
    <property type="molecule type" value="Genomic_DNA"/>
</dbReference>
<evidence type="ECO:0000313" key="9">
    <source>
        <dbReference type="EMBL" id="KAK5645134.1"/>
    </source>
</evidence>
<dbReference type="GO" id="GO:0005634">
    <property type="term" value="C:nucleus"/>
    <property type="evidence" value="ECO:0007669"/>
    <property type="project" value="UniProtKB-SubCell"/>
</dbReference>
<dbReference type="PANTHER" id="PTHR23235:SF139">
    <property type="entry name" value="HUCKEBEIN"/>
    <property type="match status" value="1"/>
</dbReference>
<keyword evidence="6" id="KW-0539">Nucleus</keyword>
<name>A0AAN7VJR5_9COLE</name>
<keyword evidence="10" id="KW-1185">Reference proteome</keyword>
<protein>
    <recommendedName>
        <fullName evidence="8">C2H2-type domain-containing protein</fullName>
    </recommendedName>
</protein>
<feature type="domain" description="C2H2-type" evidence="8">
    <location>
        <begin position="245"/>
        <end position="272"/>
    </location>
</feature>
<dbReference type="FunFam" id="3.30.160.60:FF:000145">
    <property type="entry name" value="Zinc finger protein 574"/>
    <property type="match status" value="1"/>
</dbReference>
<evidence type="ECO:0000256" key="6">
    <source>
        <dbReference type="ARBA" id="ARBA00023242"/>
    </source>
</evidence>
<keyword evidence="2" id="KW-0479">Metal-binding</keyword>
<feature type="domain" description="C2H2-type" evidence="8">
    <location>
        <begin position="187"/>
        <end position="214"/>
    </location>
</feature>
<dbReference type="InterPro" id="IPR036236">
    <property type="entry name" value="Znf_C2H2_sf"/>
</dbReference>
<dbReference type="PROSITE" id="PS50157">
    <property type="entry name" value="ZINC_FINGER_C2H2_2"/>
    <property type="match status" value="3"/>
</dbReference>
<dbReference type="FunFam" id="3.30.160.60:FF:000257">
    <property type="entry name" value="ZXD family zinc finger C"/>
    <property type="match status" value="1"/>
</dbReference>
<evidence type="ECO:0000256" key="4">
    <source>
        <dbReference type="ARBA" id="ARBA00022771"/>
    </source>
</evidence>
<dbReference type="GO" id="GO:0008270">
    <property type="term" value="F:zinc ion binding"/>
    <property type="evidence" value="ECO:0007669"/>
    <property type="project" value="UniProtKB-KW"/>
</dbReference>
<evidence type="ECO:0000313" key="10">
    <source>
        <dbReference type="Proteomes" id="UP001329430"/>
    </source>
</evidence>
<dbReference type="Gene3D" id="3.30.160.60">
    <property type="entry name" value="Classic Zinc Finger"/>
    <property type="match status" value="3"/>
</dbReference>
<dbReference type="Proteomes" id="UP001329430">
    <property type="component" value="Chromosome 4"/>
</dbReference>
<dbReference type="GO" id="GO:0000981">
    <property type="term" value="F:DNA-binding transcription factor activity, RNA polymerase II-specific"/>
    <property type="evidence" value="ECO:0007669"/>
    <property type="project" value="TreeGrafter"/>
</dbReference>
<sequence length="299" mass="34420">MYLNKYPTPYVLDKEHPKCNKIFRPWDSVDNNHKVTRDAETYSDSKGLDDCAQDATISTTTETVDNEIASEANNLTLKQSDDCVTAFKKIEKHAENTSSRIHNLRVKKEGVETTVTFPGYSTHLEGYSFYPDFVNINLANSLGLTPHDPLFIECVNQGCTVEEYTRVINQEQQSKILCARKQRPKKYRCPHCDVGFSNNGQLKGHIRIHTGERPFRCEESNCGKTFTRNEELTRHKRIHSGLRPFPCTHCGKRFGRKDHLKKHSRTHFQPRGLYAVPVMLPLEAWTASNTYPYLPMFSY</sequence>
<dbReference type="SMART" id="SM00355">
    <property type="entry name" value="ZnF_C2H2"/>
    <property type="match status" value="3"/>
</dbReference>
<dbReference type="InterPro" id="IPR013087">
    <property type="entry name" value="Znf_C2H2_type"/>
</dbReference>
<dbReference type="Pfam" id="PF00096">
    <property type="entry name" value="zf-C2H2"/>
    <property type="match status" value="3"/>
</dbReference>
<evidence type="ECO:0000256" key="3">
    <source>
        <dbReference type="ARBA" id="ARBA00022737"/>
    </source>
</evidence>
<dbReference type="GO" id="GO:0000978">
    <property type="term" value="F:RNA polymerase II cis-regulatory region sequence-specific DNA binding"/>
    <property type="evidence" value="ECO:0007669"/>
    <property type="project" value="TreeGrafter"/>
</dbReference>
<gene>
    <name evidence="9" type="ORF">RI129_006434</name>
</gene>
<keyword evidence="3" id="KW-0677">Repeat</keyword>
<keyword evidence="4 7" id="KW-0863">Zinc-finger</keyword>
<keyword evidence="5" id="KW-0862">Zinc</keyword>
<comment type="subcellular location">
    <subcellularLocation>
        <location evidence="1">Nucleus</location>
    </subcellularLocation>
</comment>
<evidence type="ECO:0000256" key="2">
    <source>
        <dbReference type="ARBA" id="ARBA00022723"/>
    </source>
</evidence>
<evidence type="ECO:0000259" key="8">
    <source>
        <dbReference type="PROSITE" id="PS50157"/>
    </source>
</evidence>
<reference evidence="9 10" key="1">
    <citation type="journal article" date="2024" name="Insects">
        <title>An Improved Chromosome-Level Genome Assembly of the Firefly Pyrocoelia pectoralis.</title>
        <authorList>
            <person name="Fu X."/>
            <person name="Meyer-Rochow V.B."/>
            <person name="Ballantyne L."/>
            <person name="Zhu X."/>
        </authorList>
    </citation>
    <scope>NUCLEOTIDE SEQUENCE [LARGE SCALE GENOMIC DNA]</scope>
    <source>
        <strain evidence="9">XCY_ONT2</strain>
    </source>
</reference>
<organism evidence="9 10">
    <name type="scientific">Pyrocoelia pectoralis</name>
    <dbReference type="NCBI Taxonomy" id="417401"/>
    <lineage>
        <taxon>Eukaryota</taxon>
        <taxon>Metazoa</taxon>
        <taxon>Ecdysozoa</taxon>
        <taxon>Arthropoda</taxon>
        <taxon>Hexapoda</taxon>
        <taxon>Insecta</taxon>
        <taxon>Pterygota</taxon>
        <taxon>Neoptera</taxon>
        <taxon>Endopterygota</taxon>
        <taxon>Coleoptera</taxon>
        <taxon>Polyphaga</taxon>
        <taxon>Elateriformia</taxon>
        <taxon>Elateroidea</taxon>
        <taxon>Lampyridae</taxon>
        <taxon>Lampyrinae</taxon>
        <taxon>Pyrocoelia</taxon>
    </lineage>
</organism>
<dbReference type="AlphaFoldDB" id="A0AAN7VJR5"/>
<dbReference type="FunFam" id="3.30.160.60:FF:000072">
    <property type="entry name" value="zinc finger protein 143 isoform X1"/>
    <property type="match status" value="1"/>
</dbReference>
<dbReference type="SUPFAM" id="SSF57667">
    <property type="entry name" value="beta-beta-alpha zinc fingers"/>
    <property type="match status" value="2"/>
</dbReference>
<dbReference type="PROSITE" id="PS00028">
    <property type="entry name" value="ZINC_FINGER_C2H2_1"/>
    <property type="match status" value="3"/>
</dbReference>
<evidence type="ECO:0000256" key="5">
    <source>
        <dbReference type="ARBA" id="ARBA00022833"/>
    </source>
</evidence>
<proteinExistence type="predicted"/>
<evidence type="ECO:0000256" key="7">
    <source>
        <dbReference type="PROSITE-ProRule" id="PRU00042"/>
    </source>
</evidence>
<comment type="caution">
    <text evidence="9">The sequence shown here is derived from an EMBL/GenBank/DDBJ whole genome shotgun (WGS) entry which is preliminary data.</text>
</comment>
<feature type="domain" description="C2H2-type" evidence="8">
    <location>
        <begin position="215"/>
        <end position="244"/>
    </location>
</feature>
<dbReference type="PANTHER" id="PTHR23235">
    <property type="entry name" value="KRUEPPEL-LIKE TRANSCRIPTION FACTOR"/>
    <property type="match status" value="1"/>
</dbReference>
<accession>A0AAN7VJR5</accession>
<evidence type="ECO:0000256" key="1">
    <source>
        <dbReference type="ARBA" id="ARBA00004123"/>
    </source>
</evidence>